<reference evidence="1 2" key="1">
    <citation type="submission" date="2016-11" db="EMBL/GenBank/DDBJ databases">
        <authorList>
            <person name="Jaros S."/>
            <person name="Januszkiewicz K."/>
            <person name="Wedrychowicz H."/>
        </authorList>
    </citation>
    <scope>NUCLEOTIDE SEQUENCE [LARGE SCALE GENOMIC DNA]</scope>
    <source>
        <strain evidence="1 2">DSM 27406</strain>
    </source>
</reference>
<proteinExistence type="predicted"/>
<accession>A0A1M6YFT2</accession>
<sequence>MDKTGEKLKKPLLKAAPKMFRIYNSVIRSRGILKALKSRKKYCTFSPDMPLNEY</sequence>
<evidence type="ECO:0000313" key="2">
    <source>
        <dbReference type="Proteomes" id="UP000184420"/>
    </source>
</evidence>
<dbReference type="STRING" id="1419482.SAMN05444266_102299"/>
<dbReference type="EMBL" id="FRBL01000002">
    <property type="protein sequence ID" value="SHL17146.1"/>
    <property type="molecule type" value="Genomic_DNA"/>
</dbReference>
<gene>
    <name evidence="1" type="ORF">SAMN05444266_102299</name>
</gene>
<evidence type="ECO:0000313" key="1">
    <source>
        <dbReference type="EMBL" id="SHL17146.1"/>
    </source>
</evidence>
<keyword evidence="2" id="KW-1185">Reference proteome</keyword>
<dbReference type="Proteomes" id="UP000184420">
    <property type="component" value="Unassembled WGS sequence"/>
</dbReference>
<protein>
    <submittedName>
        <fullName evidence="1">Uncharacterized protein</fullName>
    </submittedName>
</protein>
<dbReference type="AlphaFoldDB" id="A0A1M6YFT2"/>
<name>A0A1M6YFT2_9BACT</name>
<organism evidence="1 2">
    <name type="scientific">Chitinophaga jiangningensis</name>
    <dbReference type="NCBI Taxonomy" id="1419482"/>
    <lineage>
        <taxon>Bacteria</taxon>
        <taxon>Pseudomonadati</taxon>
        <taxon>Bacteroidota</taxon>
        <taxon>Chitinophagia</taxon>
        <taxon>Chitinophagales</taxon>
        <taxon>Chitinophagaceae</taxon>
        <taxon>Chitinophaga</taxon>
    </lineage>
</organism>